<dbReference type="GO" id="GO:0016787">
    <property type="term" value="F:hydrolase activity"/>
    <property type="evidence" value="ECO:0007669"/>
    <property type="project" value="UniProtKB-KW"/>
</dbReference>
<dbReference type="RefSeq" id="WP_377571959.1">
    <property type="nucleotide sequence ID" value="NZ_JBHTMP010000024.1"/>
</dbReference>
<dbReference type="Proteomes" id="UP001597260">
    <property type="component" value="Unassembled WGS sequence"/>
</dbReference>
<comment type="caution">
    <text evidence="4">The sequence shown here is derived from an EMBL/GenBank/DDBJ whole genome shotgun (WGS) entry which is preliminary data.</text>
</comment>
<gene>
    <name evidence="4" type="ORF">ACFQ4H_17090</name>
</gene>
<dbReference type="Gene3D" id="3.40.50.1820">
    <property type="entry name" value="alpha/beta hydrolase"/>
    <property type="match status" value="1"/>
</dbReference>
<evidence type="ECO:0000313" key="4">
    <source>
        <dbReference type="EMBL" id="MFD1322810.1"/>
    </source>
</evidence>
<proteinExistence type="predicted"/>
<organism evidence="4 5">
    <name type="scientific">Micromonospora sonneratiae</name>
    <dbReference type="NCBI Taxonomy" id="1184706"/>
    <lineage>
        <taxon>Bacteria</taxon>
        <taxon>Bacillati</taxon>
        <taxon>Actinomycetota</taxon>
        <taxon>Actinomycetes</taxon>
        <taxon>Micromonosporales</taxon>
        <taxon>Micromonosporaceae</taxon>
        <taxon>Micromonospora</taxon>
    </lineage>
</organism>
<sequence>MHNRTAIAAPGRRNPVASQRLAGRALVVLLALFALVGPGSAGVAARPTPATAPALALPAPTGRYPVGTTWLHLVDHGRPDPWQPGTDRELMVSLWYPALPVPGGRAPYTTAAVSARIVAAEGLPLPPEVLTTVRTNARWHAPVRPAMGGWPLVVLSPGFSLSRESLTGLAEELASQGYVVAGVDHPYEARGVEFPDGRVTGCLACDLWGPGTAERVVEGRAADVSFLLDRLTGRHPAWPDAWAVDRTRIGMVGHSIGGASAAQVLRTDRRVAAGADLDGTLFVPVPAGTVTRPFLLVGADRPADVSWVRDWPGLAGWKRWLTVTGTGHMSFTDRPVLGAQLGLDPGPIPADRQLLITREYVTAFLDRHLRGQPRPLLDGVSPAYPEVQFRNEATV</sequence>
<evidence type="ECO:0000313" key="5">
    <source>
        <dbReference type="Proteomes" id="UP001597260"/>
    </source>
</evidence>
<evidence type="ECO:0000256" key="3">
    <source>
        <dbReference type="ARBA" id="ARBA00023098"/>
    </source>
</evidence>
<evidence type="ECO:0000256" key="1">
    <source>
        <dbReference type="ARBA" id="ARBA00022801"/>
    </source>
</evidence>
<protein>
    <submittedName>
        <fullName evidence="4">Alpha/beta hydrolase family protein</fullName>
    </submittedName>
</protein>
<keyword evidence="1 4" id="KW-0378">Hydrolase</keyword>
<reference evidence="5" key="1">
    <citation type="journal article" date="2019" name="Int. J. Syst. Evol. Microbiol.">
        <title>The Global Catalogue of Microorganisms (GCM) 10K type strain sequencing project: providing services to taxonomists for standard genome sequencing and annotation.</title>
        <authorList>
            <consortium name="The Broad Institute Genomics Platform"/>
            <consortium name="The Broad Institute Genome Sequencing Center for Infectious Disease"/>
            <person name="Wu L."/>
            <person name="Ma J."/>
        </authorList>
    </citation>
    <scope>NUCLEOTIDE SEQUENCE [LARGE SCALE GENOMIC DNA]</scope>
    <source>
        <strain evidence="5">JCM 31037</strain>
    </source>
</reference>
<dbReference type="SUPFAM" id="SSF53474">
    <property type="entry name" value="alpha/beta-Hydrolases"/>
    <property type="match status" value="1"/>
</dbReference>
<dbReference type="EMBL" id="JBHTMP010000024">
    <property type="protein sequence ID" value="MFD1322810.1"/>
    <property type="molecule type" value="Genomic_DNA"/>
</dbReference>
<dbReference type="PANTHER" id="PTHR10272:SF0">
    <property type="entry name" value="PLATELET-ACTIVATING FACTOR ACETYLHYDROLASE"/>
    <property type="match status" value="1"/>
</dbReference>
<name>A0ABW3YFC1_9ACTN</name>
<keyword evidence="3" id="KW-0443">Lipid metabolism</keyword>
<accession>A0ABW3YFC1</accession>
<dbReference type="InterPro" id="IPR029058">
    <property type="entry name" value="AB_hydrolase_fold"/>
</dbReference>
<keyword evidence="5" id="KW-1185">Reference proteome</keyword>
<dbReference type="Pfam" id="PF03403">
    <property type="entry name" value="PAF-AH_p_II"/>
    <property type="match status" value="2"/>
</dbReference>
<keyword evidence="2" id="KW-0442">Lipid degradation</keyword>
<evidence type="ECO:0000256" key="2">
    <source>
        <dbReference type="ARBA" id="ARBA00022963"/>
    </source>
</evidence>
<dbReference type="PANTHER" id="PTHR10272">
    <property type="entry name" value="PLATELET-ACTIVATING FACTOR ACETYLHYDROLASE"/>
    <property type="match status" value="1"/>
</dbReference>